<dbReference type="CDD" id="cd03801">
    <property type="entry name" value="GT4_PimA-like"/>
    <property type="match status" value="1"/>
</dbReference>
<keyword evidence="1" id="KW-0808">Transferase</keyword>
<organism evidence="3 4">
    <name type="scientific">Candidatus Amesbacteria bacterium RIFOXYD1_FULL_47_9</name>
    <dbReference type="NCBI Taxonomy" id="1797267"/>
    <lineage>
        <taxon>Bacteria</taxon>
        <taxon>Candidatus Amesiibacteriota</taxon>
    </lineage>
</organism>
<accession>A0A1F5A3I5</accession>
<dbReference type="Pfam" id="PF00534">
    <property type="entry name" value="Glycos_transf_1"/>
    <property type="match status" value="1"/>
</dbReference>
<dbReference type="EMBL" id="MEXV01000004">
    <property type="protein sequence ID" value="OGD13139.1"/>
    <property type="molecule type" value="Genomic_DNA"/>
</dbReference>
<evidence type="ECO:0000313" key="4">
    <source>
        <dbReference type="Proteomes" id="UP000178579"/>
    </source>
</evidence>
<dbReference type="GO" id="GO:0009103">
    <property type="term" value="P:lipopolysaccharide biosynthetic process"/>
    <property type="evidence" value="ECO:0007669"/>
    <property type="project" value="TreeGrafter"/>
</dbReference>
<dbReference type="AlphaFoldDB" id="A0A1F5A3I5"/>
<dbReference type="InterPro" id="IPR001296">
    <property type="entry name" value="Glyco_trans_1"/>
</dbReference>
<reference evidence="3 4" key="1">
    <citation type="journal article" date="2016" name="Nat. Commun.">
        <title>Thousands of microbial genomes shed light on interconnected biogeochemical processes in an aquifer system.</title>
        <authorList>
            <person name="Anantharaman K."/>
            <person name="Brown C.T."/>
            <person name="Hug L.A."/>
            <person name="Sharon I."/>
            <person name="Castelle C.J."/>
            <person name="Probst A.J."/>
            <person name="Thomas B.C."/>
            <person name="Singh A."/>
            <person name="Wilkins M.J."/>
            <person name="Karaoz U."/>
            <person name="Brodie E.L."/>
            <person name="Williams K.H."/>
            <person name="Hubbard S.S."/>
            <person name="Banfield J.F."/>
        </authorList>
    </citation>
    <scope>NUCLEOTIDE SEQUENCE [LARGE SCALE GENOMIC DNA]</scope>
</reference>
<feature type="domain" description="Glycosyl transferase family 1" evidence="2">
    <location>
        <begin position="139"/>
        <end position="279"/>
    </location>
</feature>
<evidence type="ECO:0000256" key="1">
    <source>
        <dbReference type="ARBA" id="ARBA00022679"/>
    </source>
</evidence>
<dbReference type="Proteomes" id="UP000178579">
    <property type="component" value="Unassembled WGS sequence"/>
</dbReference>
<dbReference type="GO" id="GO:0016757">
    <property type="term" value="F:glycosyltransferase activity"/>
    <property type="evidence" value="ECO:0007669"/>
    <property type="project" value="InterPro"/>
</dbReference>
<protein>
    <recommendedName>
        <fullName evidence="2">Glycosyl transferase family 1 domain-containing protein</fullName>
    </recommendedName>
</protein>
<sequence>MNIAFLCRHYGKSFRGAETYVRELSSHLSRLGHNVKIYPHIFSGIDKSTQILISTNGRLDAILARFWCLFYHAKLIIPGQSGPGIDDRWNLWCFPDTFVALTDFQLYWARKANPFVSVVKIPNGIDPAVFNSQVTPLKINISRPIILIVAAFTPAKRLDLAIRAVAKLKRGSLLLVGDGDQKDYLIQLGNQLLGRRFAALKLPYSQVPQIYPAADLFTFPTVPYESFGIVLLEAMASGLPVVATADPIRAEIVGDSGLFVDPTDTETYAATLKHALNTSWGKKPLIQAQKFTWGKIASDYDRLFRKLCSQ</sequence>
<dbReference type="SUPFAM" id="SSF53756">
    <property type="entry name" value="UDP-Glycosyltransferase/glycogen phosphorylase"/>
    <property type="match status" value="1"/>
</dbReference>
<evidence type="ECO:0000259" key="2">
    <source>
        <dbReference type="Pfam" id="PF00534"/>
    </source>
</evidence>
<dbReference type="PANTHER" id="PTHR46401">
    <property type="entry name" value="GLYCOSYLTRANSFERASE WBBK-RELATED"/>
    <property type="match status" value="1"/>
</dbReference>
<dbReference type="PANTHER" id="PTHR46401:SF2">
    <property type="entry name" value="GLYCOSYLTRANSFERASE WBBK-RELATED"/>
    <property type="match status" value="1"/>
</dbReference>
<gene>
    <name evidence="3" type="ORF">A2576_04005</name>
</gene>
<dbReference type="Gene3D" id="3.40.50.2000">
    <property type="entry name" value="Glycogen Phosphorylase B"/>
    <property type="match status" value="3"/>
</dbReference>
<evidence type="ECO:0000313" key="3">
    <source>
        <dbReference type="EMBL" id="OGD13139.1"/>
    </source>
</evidence>
<comment type="caution">
    <text evidence="3">The sequence shown here is derived from an EMBL/GenBank/DDBJ whole genome shotgun (WGS) entry which is preliminary data.</text>
</comment>
<name>A0A1F5A3I5_9BACT</name>
<proteinExistence type="predicted"/>